<organism evidence="1">
    <name type="scientific">marine sediment metagenome</name>
    <dbReference type="NCBI Taxonomy" id="412755"/>
    <lineage>
        <taxon>unclassified sequences</taxon>
        <taxon>metagenomes</taxon>
        <taxon>ecological metagenomes</taxon>
    </lineage>
</organism>
<protein>
    <submittedName>
        <fullName evidence="1">Uncharacterized protein</fullName>
    </submittedName>
</protein>
<proteinExistence type="predicted"/>
<gene>
    <name evidence="1" type="ORF">S01H4_45874</name>
</gene>
<accession>X1E1N7</accession>
<name>X1E1N7_9ZZZZ</name>
<reference evidence="1" key="1">
    <citation type="journal article" date="2014" name="Front. Microbiol.">
        <title>High frequency of phylogenetically diverse reductive dehalogenase-homologous genes in deep subseafloor sedimentary metagenomes.</title>
        <authorList>
            <person name="Kawai M."/>
            <person name="Futagami T."/>
            <person name="Toyoda A."/>
            <person name="Takaki Y."/>
            <person name="Nishi S."/>
            <person name="Hori S."/>
            <person name="Arai W."/>
            <person name="Tsubouchi T."/>
            <person name="Morono Y."/>
            <person name="Uchiyama I."/>
            <person name="Ito T."/>
            <person name="Fujiyama A."/>
            <person name="Inagaki F."/>
            <person name="Takami H."/>
        </authorList>
    </citation>
    <scope>NUCLEOTIDE SEQUENCE</scope>
    <source>
        <strain evidence="1">Expedition CK06-06</strain>
    </source>
</reference>
<sequence length="51" mass="5895">MAMSLVDWWPGLMAQLPSDFMVLVRNTGEFDWKFILAIFFLGLEWATVDQG</sequence>
<evidence type="ECO:0000313" key="1">
    <source>
        <dbReference type="EMBL" id="GAH02558.1"/>
    </source>
</evidence>
<dbReference type="EMBL" id="BART01025575">
    <property type="protein sequence ID" value="GAH02558.1"/>
    <property type="molecule type" value="Genomic_DNA"/>
</dbReference>
<dbReference type="AlphaFoldDB" id="X1E1N7"/>
<comment type="caution">
    <text evidence="1">The sequence shown here is derived from an EMBL/GenBank/DDBJ whole genome shotgun (WGS) entry which is preliminary data.</text>
</comment>
<feature type="non-terminal residue" evidence="1">
    <location>
        <position position="51"/>
    </location>
</feature>